<dbReference type="AlphaFoldDB" id="A0ABD0VN35"/>
<evidence type="ECO:0000256" key="1">
    <source>
        <dbReference type="ARBA" id="ARBA00004496"/>
    </source>
</evidence>
<keyword evidence="3 4" id="KW-0694">RNA-binding</keyword>
<dbReference type="Gene3D" id="3.10.590.10">
    <property type="entry name" value="ph1033 like domains"/>
    <property type="match status" value="1"/>
</dbReference>
<evidence type="ECO:0000256" key="2">
    <source>
        <dbReference type="ARBA" id="ARBA00022490"/>
    </source>
</evidence>
<evidence type="ECO:0000256" key="3">
    <source>
        <dbReference type="ARBA" id="ARBA00022884"/>
    </source>
</evidence>
<comment type="subcellular location">
    <subcellularLocation>
        <location evidence="1">Cytoplasm</location>
    </subcellularLocation>
</comment>
<dbReference type="Proteomes" id="UP001552299">
    <property type="component" value="Unassembled WGS sequence"/>
</dbReference>
<reference evidence="7 8" key="1">
    <citation type="journal article" date="2024" name="Plant Biotechnol. J.">
        <title>Dendrobium thyrsiflorum genome and its molecular insights into genes involved in important horticultural traits.</title>
        <authorList>
            <person name="Chen B."/>
            <person name="Wang J.Y."/>
            <person name="Zheng P.J."/>
            <person name="Li K.L."/>
            <person name="Liang Y.M."/>
            <person name="Chen X.F."/>
            <person name="Zhang C."/>
            <person name="Zhao X."/>
            <person name="He X."/>
            <person name="Zhang G.Q."/>
            <person name="Liu Z.J."/>
            <person name="Xu Q."/>
        </authorList>
    </citation>
    <scope>NUCLEOTIDE SEQUENCE [LARGE SCALE GENOMIC DNA]</scope>
    <source>
        <strain evidence="7">GZMU011</strain>
    </source>
</reference>
<keyword evidence="2" id="KW-0963">Cytoplasm</keyword>
<dbReference type="EMBL" id="JANQDX010000003">
    <property type="protein sequence ID" value="KAL0926417.1"/>
    <property type="molecule type" value="Genomic_DNA"/>
</dbReference>
<evidence type="ECO:0000259" key="6">
    <source>
        <dbReference type="PROSITE" id="PS50882"/>
    </source>
</evidence>
<dbReference type="GO" id="GO:0005737">
    <property type="term" value="C:cytoplasm"/>
    <property type="evidence" value="ECO:0007669"/>
    <property type="project" value="UniProtKB-SubCell"/>
</dbReference>
<sequence>MSAVATSVDQATDMLQKLSVETKNKDNDAPVMAKKPSGIQYGPAIAGTPPKVQMTSLELSSTPVIPGYIDPNVYFIPNGYPSTGFYLGGYDGFTGEWDDYSGYLNSEGVEIPHGVYGDIYHHGYGFAPYGAYPCSVSPVPAVEHDNIIYGSQHYQYPLPYFQSQAAPNGLYSSNHFSASQGELAEVAPLAAVGQPSVNIGSGRSNSNVIVNGNSGYLHQRHSQQSSLIPSNGSYSRGVLSSGQHFSGYQDPSLSFNGMRSPITWSYGPPSTNPNLNSATPNTVSSTASHNVSSISTRNQNVLNSPRAIPAMNRIYPTSLVHGQNGTAVRDGAGFGSQVHDSGMNFYGNYGYGYENFDGLSELSRGPRANRFKIRKGPVPTNEIDEEPCIIPNREQYNRADFPENYQDAKFFIIKSYSEDDIHRSIKYGVWASTPSGNKKLDSAYKEAMDKPDGCPVFLFFSVNTSGQFVGVAEMVGPVDFNKTVDYWQQDKWIGCFNVKWHIFKDVPNNILRHITLEYNDNKPVTNSRDTQEVKLEQGLQMLKIFKDHVSKASILDDFRFYDSRQKMMLEKKARQQQHNKQVVAVKITEPVGEKAKETANSNTRLQKPLESAPVLKNSAIPEGSGESSDDNCLPRVTVDIPKSTKPANEKSEAANGV</sequence>
<evidence type="ECO:0000256" key="5">
    <source>
        <dbReference type="SAM" id="MobiDB-lite"/>
    </source>
</evidence>
<dbReference type="PANTHER" id="PTHR12357">
    <property type="entry name" value="YTH YT521-B HOMOLOGY DOMAIN-CONTAINING"/>
    <property type="match status" value="1"/>
</dbReference>
<feature type="domain" description="YTH" evidence="6">
    <location>
        <begin position="408"/>
        <end position="545"/>
    </location>
</feature>
<keyword evidence="8" id="KW-1185">Reference proteome</keyword>
<name>A0ABD0VN35_DENTH</name>
<evidence type="ECO:0000313" key="8">
    <source>
        <dbReference type="Proteomes" id="UP001552299"/>
    </source>
</evidence>
<gene>
    <name evidence="7" type="ORF">M5K25_002648</name>
</gene>
<comment type="caution">
    <text evidence="7">The sequence shown here is derived from an EMBL/GenBank/DDBJ whole genome shotgun (WGS) entry which is preliminary data.</text>
</comment>
<dbReference type="InterPro" id="IPR007275">
    <property type="entry name" value="YTH_domain"/>
</dbReference>
<dbReference type="GO" id="GO:1990247">
    <property type="term" value="F:N6-methyladenosine-containing RNA reader activity"/>
    <property type="evidence" value="ECO:0007669"/>
    <property type="project" value="UniProtKB-UniRule"/>
</dbReference>
<dbReference type="PROSITE" id="PS50882">
    <property type="entry name" value="YTH"/>
    <property type="match status" value="1"/>
</dbReference>
<proteinExistence type="inferred from homology"/>
<dbReference type="InterPro" id="IPR045168">
    <property type="entry name" value="YTH_prot"/>
</dbReference>
<feature type="region of interest" description="Disordered" evidence="5">
    <location>
        <begin position="593"/>
        <end position="657"/>
    </location>
</feature>
<comment type="similarity">
    <text evidence="4">Belongs to the YTHDF family.</text>
</comment>
<comment type="function">
    <text evidence="4">Specifically recognizes and binds N6-methyladenosine (m6A)-containing RNAs, and regulates mRNA stability. M6A is a modification present at internal sites of mRNAs and some non-coding RNAs and plays a role in mRNA stability and processing.</text>
</comment>
<evidence type="ECO:0000256" key="4">
    <source>
        <dbReference type="RuleBase" id="RU369095"/>
    </source>
</evidence>
<feature type="compositionally biased region" description="Basic and acidic residues" evidence="5">
    <location>
        <begin position="647"/>
        <end position="657"/>
    </location>
</feature>
<protein>
    <recommendedName>
        <fullName evidence="4">YTH domain-containing family protein</fullName>
    </recommendedName>
</protein>
<evidence type="ECO:0000313" key="7">
    <source>
        <dbReference type="EMBL" id="KAL0926417.1"/>
    </source>
</evidence>
<dbReference type="FunFam" id="3.10.590.10:FF:000001">
    <property type="entry name" value="YTH domain family 1, isoform CRA_a"/>
    <property type="match status" value="1"/>
</dbReference>
<dbReference type="GO" id="GO:0003729">
    <property type="term" value="F:mRNA binding"/>
    <property type="evidence" value="ECO:0007669"/>
    <property type="project" value="UniProtKB-UniRule"/>
</dbReference>
<dbReference type="CDD" id="cd21134">
    <property type="entry name" value="YTH"/>
    <property type="match status" value="1"/>
</dbReference>
<dbReference type="Pfam" id="PF04146">
    <property type="entry name" value="YTH"/>
    <property type="match status" value="1"/>
</dbReference>
<organism evidence="7 8">
    <name type="scientific">Dendrobium thyrsiflorum</name>
    <name type="common">Pinecone-like raceme dendrobium</name>
    <name type="synonym">Orchid</name>
    <dbReference type="NCBI Taxonomy" id="117978"/>
    <lineage>
        <taxon>Eukaryota</taxon>
        <taxon>Viridiplantae</taxon>
        <taxon>Streptophyta</taxon>
        <taxon>Embryophyta</taxon>
        <taxon>Tracheophyta</taxon>
        <taxon>Spermatophyta</taxon>
        <taxon>Magnoliopsida</taxon>
        <taxon>Liliopsida</taxon>
        <taxon>Asparagales</taxon>
        <taxon>Orchidaceae</taxon>
        <taxon>Epidendroideae</taxon>
        <taxon>Malaxideae</taxon>
        <taxon>Dendrobiinae</taxon>
        <taxon>Dendrobium</taxon>
    </lineage>
</organism>
<accession>A0ABD0VN35</accession>
<dbReference type="PANTHER" id="PTHR12357:SF99">
    <property type="entry name" value="YTH DOMAIN-CONTAINING PROTEIN ECT2-RELATED"/>
    <property type="match status" value="1"/>
</dbReference>
<feature type="region of interest" description="Disordered" evidence="5">
    <location>
        <begin position="272"/>
        <end position="298"/>
    </location>
</feature>